<keyword evidence="2" id="KW-0418">Kinase</keyword>
<dbReference type="Gene3D" id="2.130.10.10">
    <property type="entry name" value="YVTN repeat-like/Quinoprotein amine dehydrogenase"/>
    <property type="match status" value="2"/>
</dbReference>
<dbReference type="Gene3D" id="3.30.565.10">
    <property type="entry name" value="Histidine kinase-like ATPase, C-terminal domain"/>
    <property type="match status" value="1"/>
</dbReference>
<evidence type="ECO:0000256" key="2">
    <source>
        <dbReference type="ARBA" id="ARBA00022777"/>
    </source>
</evidence>
<dbReference type="Pfam" id="PF07730">
    <property type="entry name" value="HisKA_3"/>
    <property type="match status" value="1"/>
</dbReference>
<dbReference type="InterPro" id="IPR015943">
    <property type="entry name" value="WD40/YVTN_repeat-like_dom_sf"/>
</dbReference>
<dbReference type="SUPFAM" id="SSF63829">
    <property type="entry name" value="Calcium-dependent phosphotriesterase"/>
    <property type="match status" value="2"/>
</dbReference>
<dbReference type="Pfam" id="PF13185">
    <property type="entry name" value="GAF_2"/>
    <property type="match status" value="1"/>
</dbReference>
<gene>
    <name evidence="4" type="ORF">EYB53_016055</name>
</gene>
<dbReference type="SUPFAM" id="SSF55874">
    <property type="entry name" value="ATPase domain of HSP90 chaperone/DNA topoisomerase II/histidine kinase"/>
    <property type="match status" value="1"/>
</dbReference>
<protein>
    <submittedName>
        <fullName evidence="4">GAF domain-containing protein</fullName>
    </submittedName>
</protein>
<dbReference type="PROSITE" id="PS50109">
    <property type="entry name" value="HIS_KIN"/>
    <property type="match status" value="1"/>
</dbReference>
<dbReference type="InterPro" id="IPR003018">
    <property type="entry name" value="GAF"/>
</dbReference>
<evidence type="ECO:0000259" key="3">
    <source>
        <dbReference type="PROSITE" id="PS50109"/>
    </source>
</evidence>
<dbReference type="Pfam" id="PF07494">
    <property type="entry name" value="Reg_prop"/>
    <property type="match status" value="5"/>
</dbReference>
<dbReference type="InterPro" id="IPR029016">
    <property type="entry name" value="GAF-like_dom_sf"/>
</dbReference>
<organism evidence="4 5">
    <name type="scientific">Candidatus Chloroploca mongolica</name>
    <dbReference type="NCBI Taxonomy" id="2528176"/>
    <lineage>
        <taxon>Bacteria</taxon>
        <taxon>Bacillati</taxon>
        <taxon>Chloroflexota</taxon>
        <taxon>Chloroflexia</taxon>
        <taxon>Chloroflexales</taxon>
        <taxon>Chloroflexineae</taxon>
        <taxon>Oscillochloridaceae</taxon>
        <taxon>Candidatus Chloroploca</taxon>
    </lineage>
</organism>
<evidence type="ECO:0000313" key="4">
    <source>
        <dbReference type="EMBL" id="MBP1467227.1"/>
    </source>
</evidence>
<dbReference type="PANTHER" id="PTHR43547">
    <property type="entry name" value="TWO-COMPONENT HISTIDINE KINASE"/>
    <property type="match status" value="1"/>
</dbReference>
<dbReference type="InterPro" id="IPR003594">
    <property type="entry name" value="HATPase_dom"/>
</dbReference>
<dbReference type="SMART" id="SM00065">
    <property type="entry name" value="GAF"/>
    <property type="match status" value="1"/>
</dbReference>
<dbReference type="RefSeq" id="WP_167857437.1">
    <property type="nucleotide sequence ID" value="NZ_SIJK02000030.1"/>
</dbReference>
<keyword evidence="2" id="KW-0808">Transferase</keyword>
<feature type="domain" description="Histidine kinase" evidence="3">
    <location>
        <begin position="1028"/>
        <end position="1223"/>
    </location>
</feature>
<dbReference type="CDD" id="cd16917">
    <property type="entry name" value="HATPase_UhpB-NarQ-NarX-like"/>
    <property type="match status" value="1"/>
</dbReference>
<dbReference type="InterPro" id="IPR036890">
    <property type="entry name" value="HATPase_C_sf"/>
</dbReference>
<reference evidence="4 5" key="1">
    <citation type="submission" date="2021-03" db="EMBL/GenBank/DDBJ databases">
        <authorList>
            <person name="Grouzdev D.S."/>
        </authorList>
    </citation>
    <scope>NUCLEOTIDE SEQUENCE [LARGE SCALE GENOMIC DNA]</scope>
    <source>
        <strain evidence="4 5">M50-1</strain>
    </source>
</reference>
<dbReference type="Gene3D" id="3.30.450.40">
    <property type="match status" value="1"/>
</dbReference>
<dbReference type="Gene3D" id="1.20.5.1930">
    <property type="match status" value="1"/>
</dbReference>
<dbReference type="Gene3D" id="2.60.40.10">
    <property type="entry name" value="Immunoglobulins"/>
    <property type="match status" value="1"/>
</dbReference>
<dbReference type="Proteomes" id="UP001193081">
    <property type="component" value="Unassembled WGS sequence"/>
</dbReference>
<dbReference type="Pfam" id="PF07495">
    <property type="entry name" value="Y_Y_Y"/>
    <property type="match status" value="1"/>
</dbReference>
<dbReference type="InterPro" id="IPR005467">
    <property type="entry name" value="His_kinase_dom"/>
</dbReference>
<dbReference type="InterPro" id="IPR011712">
    <property type="entry name" value="Sig_transdc_His_kin_sub3_dim/P"/>
</dbReference>
<dbReference type="PANTHER" id="PTHR43547:SF2">
    <property type="entry name" value="HYBRID SIGNAL TRANSDUCTION HISTIDINE KINASE C"/>
    <property type="match status" value="1"/>
</dbReference>
<dbReference type="SMART" id="SM00387">
    <property type="entry name" value="HATPase_c"/>
    <property type="match status" value="1"/>
</dbReference>
<proteinExistence type="predicted"/>
<name>A0ABS4DCP6_9CHLR</name>
<dbReference type="InterPro" id="IPR013783">
    <property type="entry name" value="Ig-like_fold"/>
</dbReference>
<dbReference type="EMBL" id="SIJK02000030">
    <property type="protein sequence ID" value="MBP1467227.1"/>
    <property type="molecule type" value="Genomic_DNA"/>
</dbReference>
<keyword evidence="5" id="KW-1185">Reference proteome</keyword>
<dbReference type="Pfam" id="PF02518">
    <property type="entry name" value="HATPase_c"/>
    <property type="match status" value="1"/>
</dbReference>
<dbReference type="InterPro" id="IPR011123">
    <property type="entry name" value="Y_Y_Y"/>
</dbReference>
<keyword evidence="1" id="KW-0597">Phosphoprotein</keyword>
<dbReference type="SUPFAM" id="SSF55781">
    <property type="entry name" value="GAF domain-like"/>
    <property type="match status" value="1"/>
</dbReference>
<accession>A0ABS4DCP6</accession>
<comment type="caution">
    <text evidence="4">The sequence shown here is derived from an EMBL/GenBank/DDBJ whole genome shotgun (WGS) entry which is preliminary data.</text>
</comment>
<dbReference type="InterPro" id="IPR011110">
    <property type="entry name" value="Reg_prop"/>
</dbReference>
<evidence type="ECO:0000313" key="5">
    <source>
        <dbReference type="Proteomes" id="UP001193081"/>
    </source>
</evidence>
<evidence type="ECO:0000256" key="1">
    <source>
        <dbReference type="ARBA" id="ARBA00022553"/>
    </source>
</evidence>
<sequence length="1228" mass="133465">MLMLLAPVHSVGAGEAAMAAGQLKVRMLSIAEGLPHPTVYAIARDHFGFLWLGTLEGLTRYDGHRFVIYRPDPTNPNTPVSGQIETLYTDREGMLWIGTLASGLNRYDPHSEQFTLYRHDPTDPTSLSSNAVRAIFEDAAGTLWVGTLDGGLNRLDRATGRFTRYRHDPSDPFSLSDDRVTDILDDGRGGLWVATGGGLNRFEPATGWFTTQRHNPADPNSIGGDAVATLFRDSTGVLWIGVTGAGLYRYDETTQHFTSYAGLPNSNVVDLAETTPGELWVATYGGGLVQFDVASGRFTNFNSLVVQGGGLATESIERLFPSEDGLLWVGTEDRGVAMVNLQPGPFTVHTASPDPQAQPNALRPGMMRATAEDRDGALWLGVAESGLARFDRERGVVTHYRHDPADPNSPAGNRPQALLLDRNGTLWIGYHTGLDRFDRTTGQFVHYPANPANPEALSHGDIFDLYESRDGAIWIATRGGGLLRLDPQTERFTRYRHDPDDPTSISSDNVGAIVEDQWGNLWLGHEGAGVSHLDQATGRFTNYRHNPNDPNTPGSNTVLALYADPAGMLWAATWNGGLNRIDPATGRFTRYTVAEGILSAKLNGIQPDNEGNLWLTSNQGLIRFDPRTGKSVAYTAASSGLPPGGFPLNGSARTRSGELIMGGFDNLVTFFPSDVRPQTDVAPVVFTNVLVANQPLVVGPTAPLTTTINAASELHLTYRDQVLSLEFTALDYRAPDAARYRYRLVGFAPEWVEVDSERRLATYTNLNSGSYTFELQAANGEGVWGDALRRLRITVVPPWWQTWWFTLLSGMLILGSAVGGVGLRLRGEERQRHRLEAEVATRTAALANANSSLERQVQLERTLIMSLDLDALLGGILDQIGEVVPFSTGAIFTLKEQTLTLRALRSQKLAQRSDPLHLDLGQIPLLHHVLAAGTTQVLRTADIDGKALDYVGTMLGQSVSAQAWLVVPLLVQERVIGVLVLTHPQPDSYGSLEIAQLEPFISPVALALENDRLREHARSAATLAERARVARELHDAVTQTLFSASLIAEALPDALARSPERAIVGAEELRRLTAGALAEMRTLLLELRPKTLTEMSLGRLVQILATSLRGSHSAVTITVKIANDCTLAPDVQLACYRIAQESLNNAVKHAAATTIVVSLDCSPDEVFLRVSDDGRGFAPTHGSHSGLGLEIMQERASEIGAQLTLDSEPGGGTTISLHWQAKNVRQYD</sequence>